<protein>
    <submittedName>
        <fullName evidence="1">Uncharacterized protein</fullName>
    </submittedName>
</protein>
<gene>
    <name evidence="1" type="ORF">EXN66_Car020575</name>
</gene>
<accession>A0A6G1QQQ6</accession>
<reference evidence="1 2" key="1">
    <citation type="submission" date="2019-02" db="EMBL/GenBank/DDBJ databases">
        <title>Opniocepnalus argus genome.</title>
        <authorList>
            <person name="Zhou C."/>
            <person name="Xiao S."/>
        </authorList>
    </citation>
    <scope>NUCLEOTIDE SEQUENCE [LARGE SCALE GENOMIC DNA]</scope>
    <source>
        <strain evidence="1">OARG1902GOOAL</strain>
        <tissue evidence="1">Muscle</tissue>
    </source>
</reference>
<dbReference type="Proteomes" id="UP000503349">
    <property type="component" value="Chromosome 21"/>
</dbReference>
<name>A0A6G1QQQ6_CHAAH</name>
<proteinExistence type="predicted"/>
<evidence type="ECO:0000313" key="1">
    <source>
        <dbReference type="EMBL" id="KAF3704885.1"/>
    </source>
</evidence>
<dbReference type="EMBL" id="CM015732">
    <property type="protein sequence ID" value="KAF3704885.1"/>
    <property type="molecule type" value="Genomic_DNA"/>
</dbReference>
<reference evidence="2" key="2">
    <citation type="submission" date="2019-02" db="EMBL/GenBank/DDBJ databases">
        <title>Opniocepnalus argus Var Kimnra genome.</title>
        <authorList>
            <person name="Zhou C."/>
            <person name="Xiao S."/>
        </authorList>
    </citation>
    <scope>NUCLEOTIDE SEQUENCE [LARGE SCALE GENOMIC DNA]</scope>
</reference>
<sequence>MEETGEMRIEEAKMSDLRRSFEGFVKKLTLEQHRLLILGEPDKSTRLMLAKKCMDLILCLSIDIIKAVKDFQGQTEHQIFSKMGSMFTQTFSELMDVKGRCVSVEELTTLIVREVRDIINCALHSLEDSEETEESTIISSKRINAMVEHTIEILKEFAAKMKSFCTSLPRSMRGKLIITEDVEEDLNEDVKLKDWFQNKYETPSSSVGLETSVIAVSRAVQKVIGQELNQLFEPISDELSDSDYSLLQSESSREIGIVADNVAKLIVEERFKLCGFASQSPEIQESWILSIDRVVSEIKRFFGKTFAKSSIHFMWAHLRTDLKHDSKKESEESIRSLLNSAKSIILSDTDENYEDDRYACVFLRFKTIFCDKIPEITQGLTDLFYSHFRHDAPMDVTAYTTIKNRVCCYLGLTNWWLNSEVSKVSEKVIHLLMETRLLVKTVLPEVVLEETGPSVVSHSVCEEAQAKPQQDSRWQTKTRKTQLRVVLEMVVTHAYTKAKVSRGMGKSEAIIDHLLQKTWAELKGIDFDIRGSTFELFGKAIFRNVCEKSGTPAHALMLLQLRDPQIEECIISYLKHHVTQPLKQHNTVSSFFSAVRKAIASVFRQKNEVSVT</sequence>
<evidence type="ECO:0000313" key="2">
    <source>
        <dbReference type="Proteomes" id="UP000503349"/>
    </source>
</evidence>
<organism evidence="1 2">
    <name type="scientific">Channa argus</name>
    <name type="common">Northern snakehead</name>
    <name type="synonym">Ophicephalus argus</name>
    <dbReference type="NCBI Taxonomy" id="215402"/>
    <lineage>
        <taxon>Eukaryota</taxon>
        <taxon>Metazoa</taxon>
        <taxon>Chordata</taxon>
        <taxon>Craniata</taxon>
        <taxon>Vertebrata</taxon>
        <taxon>Euteleostomi</taxon>
        <taxon>Actinopterygii</taxon>
        <taxon>Neopterygii</taxon>
        <taxon>Teleostei</taxon>
        <taxon>Neoteleostei</taxon>
        <taxon>Acanthomorphata</taxon>
        <taxon>Anabantaria</taxon>
        <taxon>Anabantiformes</taxon>
        <taxon>Channoidei</taxon>
        <taxon>Channidae</taxon>
        <taxon>Channa</taxon>
    </lineage>
</organism>
<keyword evidence="2" id="KW-1185">Reference proteome</keyword>
<dbReference type="AlphaFoldDB" id="A0A6G1QQQ6"/>